<organism evidence="1 2">
    <name type="scientific">Lentzea xinjiangensis</name>
    <dbReference type="NCBI Taxonomy" id="402600"/>
    <lineage>
        <taxon>Bacteria</taxon>
        <taxon>Bacillati</taxon>
        <taxon>Actinomycetota</taxon>
        <taxon>Actinomycetes</taxon>
        <taxon>Pseudonocardiales</taxon>
        <taxon>Pseudonocardiaceae</taxon>
        <taxon>Lentzea</taxon>
    </lineage>
</organism>
<sequence>MPFDLVKALRRLCPRSLPGRPQVSGHRPIERIAADLRRVRRSLACFEPGTSAAKKIGARQAYDALLVQACAALDVEHRLHVLPQGVDREVERLRVEECLRRQGLSV</sequence>
<dbReference type="RefSeq" id="WP_177221468.1">
    <property type="nucleotide sequence ID" value="NZ_FOFR01000017.1"/>
</dbReference>
<dbReference type="AlphaFoldDB" id="A0A1H9T6V8"/>
<dbReference type="EMBL" id="FOFR01000017">
    <property type="protein sequence ID" value="SER92499.1"/>
    <property type="molecule type" value="Genomic_DNA"/>
</dbReference>
<proteinExistence type="predicted"/>
<evidence type="ECO:0000313" key="2">
    <source>
        <dbReference type="Proteomes" id="UP000199352"/>
    </source>
</evidence>
<gene>
    <name evidence="1" type="ORF">SAMN05216188_117165</name>
</gene>
<name>A0A1H9T6V8_9PSEU</name>
<reference evidence="2" key="1">
    <citation type="submission" date="2016-10" db="EMBL/GenBank/DDBJ databases">
        <authorList>
            <person name="Varghese N."/>
            <person name="Submissions S."/>
        </authorList>
    </citation>
    <scope>NUCLEOTIDE SEQUENCE [LARGE SCALE GENOMIC DNA]</scope>
    <source>
        <strain evidence="2">CGMCC 4.3525</strain>
    </source>
</reference>
<keyword evidence="2" id="KW-1185">Reference proteome</keyword>
<accession>A0A1H9T6V8</accession>
<dbReference type="Proteomes" id="UP000199352">
    <property type="component" value="Unassembled WGS sequence"/>
</dbReference>
<protein>
    <submittedName>
        <fullName evidence="1">Uncharacterized protein</fullName>
    </submittedName>
</protein>
<evidence type="ECO:0000313" key="1">
    <source>
        <dbReference type="EMBL" id="SER92499.1"/>
    </source>
</evidence>
<dbReference type="STRING" id="402600.SAMN05216188_117165"/>